<evidence type="ECO:0000313" key="2">
    <source>
        <dbReference type="Proteomes" id="UP000257706"/>
    </source>
</evidence>
<organism evidence="1 2">
    <name type="scientific">Tistrella mobilis</name>
    <dbReference type="NCBI Taxonomy" id="171437"/>
    <lineage>
        <taxon>Bacteria</taxon>
        <taxon>Pseudomonadati</taxon>
        <taxon>Pseudomonadota</taxon>
        <taxon>Alphaproteobacteria</taxon>
        <taxon>Geminicoccales</taxon>
        <taxon>Geminicoccaceae</taxon>
        <taxon>Tistrella</taxon>
    </lineage>
</organism>
<evidence type="ECO:0000313" key="1">
    <source>
        <dbReference type="EMBL" id="HAE50031.1"/>
    </source>
</evidence>
<proteinExistence type="predicted"/>
<dbReference type="EMBL" id="DMAI01000355">
    <property type="protein sequence ID" value="HAE50031.1"/>
    <property type="molecule type" value="Genomic_DNA"/>
</dbReference>
<comment type="caution">
    <text evidence="1">The sequence shown here is derived from an EMBL/GenBank/DDBJ whole genome shotgun (WGS) entry which is preliminary data.</text>
</comment>
<protein>
    <submittedName>
        <fullName evidence="1">Uncharacterized protein</fullName>
    </submittedName>
</protein>
<accession>A0A3B9IQ82</accession>
<dbReference type="Proteomes" id="UP000257706">
    <property type="component" value="Unassembled WGS sequence"/>
</dbReference>
<name>A0A3B9IQ82_9PROT</name>
<reference evidence="1 2" key="1">
    <citation type="journal article" date="2018" name="Nat. Biotechnol.">
        <title>A standardized bacterial taxonomy based on genome phylogeny substantially revises the tree of life.</title>
        <authorList>
            <person name="Parks D.H."/>
            <person name="Chuvochina M."/>
            <person name="Waite D.W."/>
            <person name="Rinke C."/>
            <person name="Skarshewski A."/>
            <person name="Chaumeil P.A."/>
            <person name="Hugenholtz P."/>
        </authorList>
    </citation>
    <scope>NUCLEOTIDE SEQUENCE [LARGE SCALE GENOMIC DNA]</scope>
    <source>
        <strain evidence="1">UBA8739</strain>
    </source>
</reference>
<dbReference type="AlphaFoldDB" id="A0A3B9IQ82"/>
<dbReference type="Pfam" id="PF18163">
    <property type="entry name" value="LD_cluster2"/>
    <property type="match status" value="1"/>
</dbReference>
<dbReference type="InterPro" id="IPR041160">
    <property type="entry name" value="LD_cluster2"/>
</dbReference>
<sequence length="276" mass="29575">MSYREPLSQCAIAISVSDSPDMAGLGLAPEHLRDAMTEIARHLLAMGARLVYGGDLRVNGFTELLFELVARHRRDADIGDQRPAILNFLAWPVAASIPPEDLRRLVSDLRGMATLHVLDRDGGDIPLDALDAPRPTSFSADDWAVALTAMRRRLTAASHARIVLGGRVQGFKGRMPGIAEEALAALEAGQPLYVMGGFGGCARDVAIMLGALNIPGATPPGWPEAALFQGFGLPDLQKNGLTADENRTLARTVHVDQAIALILRGLLRLQRPAQAD</sequence>
<gene>
    <name evidence="1" type="ORF">DCK97_21685</name>
</gene>